<dbReference type="KEGG" id="salq:SYNTR_1335"/>
<keyword evidence="2" id="KW-1185">Reference proteome</keyword>
<proteinExistence type="predicted"/>
<reference evidence="2" key="1">
    <citation type="journal article" date="2019" name="Microbiology">
        <title>Complete Genome Sequence of an Uncultured Bacterium of the Candidate Phylum Bipolaricaulota.</title>
        <authorList>
            <person name="Kadnikov V.V."/>
            <person name="Mardanov A.V."/>
            <person name="Beletsky A.V."/>
            <person name="Frank Y.A."/>
            <person name="Karnachuk O.V."/>
            <person name="Ravin N.V."/>
        </authorList>
    </citation>
    <scope>NUCLEOTIDE SEQUENCE [LARGE SCALE GENOMIC DNA]</scope>
</reference>
<accession>A0A6I6DAY4</accession>
<gene>
    <name evidence="1" type="ORF">SYNTR_1335</name>
</gene>
<dbReference type="Proteomes" id="UP000426444">
    <property type="component" value="Chromosome"/>
</dbReference>
<protein>
    <submittedName>
        <fullName evidence="1">Uncharacterized protein</fullName>
    </submittedName>
</protein>
<dbReference type="AlphaFoldDB" id="A0A6I6DAY4"/>
<evidence type="ECO:0000313" key="2">
    <source>
        <dbReference type="Proteomes" id="UP000426444"/>
    </source>
</evidence>
<sequence>MLTCPFITKEKKSQRGRVGVTPHDGVWRGEFLYSTLLL</sequence>
<organism evidence="1 2">
    <name type="scientific">Candidatus Syntrophocurvum alkaliphilum</name>
    <dbReference type="NCBI Taxonomy" id="2293317"/>
    <lineage>
        <taxon>Bacteria</taxon>
        <taxon>Bacillati</taxon>
        <taxon>Bacillota</taxon>
        <taxon>Clostridia</taxon>
        <taxon>Eubacteriales</taxon>
        <taxon>Syntrophomonadaceae</taxon>
        <taxon>Candidatus Syntrophocurvum</taxon>
    </lineage>
</organism>
<evidence type="ECO:0000313" key="1">
    <source>
        <dbReference type="EMBL" id="QGT99928.1"/>
    </source>
</evidence>
<name>A0A6I6DAY4_9FIRM</name>
<dbReference type="EMBL" id="CP046457">
    <property type="protein sequence ID" value="QGT99928.1"/>
    <property type="molecule type" value="Genomic_DNA"/>
</dbReference>